<feature type="domain" description="Copper-binding protein MbnP-like" evidence="1">
    <location>
        <begin position="50"/>
        <end position="262"/>
    </location>
</feature>
<sequence>MCWNSVTQWFKDSTKIKIIKMQNFKKYLLLSAAALAFVSCSNDDDAPAANNLTFEFNNTFKDKTIVLGDATSASATTNTSAAGQVHHFSEVKYVISNIRLIKDDGSEVPYNVNDLDKGATVIDQAKTASLSYVLSNVPSASYKQIKFGLGIKTEQNTLDQTRFPKFYAAAGANDTAMMWEWGTGYRFTKVEGFYDTDNKAMSIHTGSTVAGTEGAYTQGVNAYRDITLSLNVNAVVGKNAPKIKIKADFDKLLSGKINTITLSTGTGMGDNATPNVHTAAQMVKFVDNLGGNGTNDISGMFSVTSVEN</sequence>
<reference evidence="3" key="1">
    <citation type="journal article" date="2019" name="Int. J. Syst. Evol. Microbiol.">
        <title>The Global Catalogue of Microorganisms (GCM) 10K type strain sequencing project: providing services to taxonomists for standard genome sequencing and annotation.</title>
        <authorList>
            <consortium name="The Broad Institute Genomics Platform"/>
            <consortium name="The Broad Institute Genome Sequencing Center for Infectious Disease"/>
            <person name="Wu L."/>
            <person name="Ma J."/>
        </authorList>
    </citation>
    <scope>NUCLEOTIDE SEQUENCE [LARGE SCALE GENOMIC DNA]</scope>
    <source>
        <strain evidence="3">JCM 17336</strain>
    </source>
</reference>
<dbReference type="InterPro" id="IPR046863">
    <property type="entry name" value="MbnP-like_dom"/>
</dbReference>
<protein>
    <recommendedName>
        <fullName evidence="1">Copper-binding protein MbnP-like domain-containing protein</fullName>
    </recommendedName>
</protein>
<name>A0ABP7FMU3_9FLAO</name>
<comment type="caution">
    <text evidence="2">The sequence shown here is derived from an EMBL/GenBank/DDBJ whole genome shotgun (WGS) entry which is preliminary data.</text>
</comment>
<organism evidence="2 3">
    <name type="scientific">Flavobacterium ginsengisoli</name>
    <dbReference type="NCBI Taxonomy" id="871694"/>
    <lineage>
        <taxon>Bacteria</taxon>
        <taxon>Pseudomonadati</taxon>
        <taxon>Bacteroidota</taxon>
        <taxon>Flavobacteriia</taxon>
        <taxon>Flavobacteriales</taxon>
        <taxon>Flavobacteriaceae</taxon>
        <taxon>Flavobacterium</taxon>
    </lineage>
</organism>
<dbReference type="Pfam" id="PF20243">
    <property type="entry name" value="MbnP"/>
    <property type="match status" value="1"/>
</dbReference>
<gene>
    <name evidence="2" type="ORF">GCM10022422_27310</name>
</gene>
<evidence type="ECO:0000259" key="1">
    <source>
        <dbReference type="Pfam" id="PF20243"/>
    </source>
</evidence>
<dbReference type="EMBL" id="BAABDT010000005">
    <property type="protein sequence ID" value="GAA3742076.1"/>
    <property type="molecule type" value="Genomic_DNA"/>
</dbReference>
<accession>A0ABP7FMU3</accession>
<evidence type="ECO:0000313" key="2">
    <source>
        <dbReference type="EMBL" id="GAA3742076.1"/>
    </source>
</evidence>
<proteinExistence type="predicted"/>
<keyword evidence="3" id="KW-1185">Reference proteome</keyword>
<dbReference type="Proteomes" id="UP001501367">
    <property type="component" value="Unassembled WGS sequence"/>
</dbReference>
<evidence type="ECO:0000313" key="3">
    <source>
        <dbReference type="Proteomes" id="UP001501367"/>
    </source>
</evidence>